<dbReference type="OrthoDB" id="945117at2"/>
<evidence type="ECO:0000313" key="2">
    <source>
        <dbReference type="EMBL" id="KGE86263.1"/>
    </source>
</evidence>
<dbReference type="EMBL" id="JPOS01000081">
    <property type="protein sequence ID" value="KGE86263.1"/>
    <property type="molecule type" value="Genomic_DNA"/>
</dbReference>
<evidence type="ECO:0000313" key="3">
    <source>
        <dbReference type="Proteomes" id="UP000029736"/>
    </source>
</evidence>
<name>A0A098S381_9BACT</name>
<keyword evidence="3" id="KW-1185">Reference proteome</keyword>
<proteinExistence type="predicted"/>
<feature type="signal peptide" evidence="1">
    <location>
        <begin position="1"/>
        <end position="19"/>
    </location>
</feature>
<dbReference type="AlphaFoldDB" id="A0A098S381"/>
<evidence type="ECO:0008006" key="4">
    <source>
        <dbReference type="Google" id="ProtNLM"/>
    </source>
</evidence>
<sequence>MKKLILLSLLCLAANTLLLGQIGKGSVTVRGGAELDYLFAEEETRTGFSYDFFPRFGLMVTDHWMVGAGVSIRGFGNNVYPSEVAPEIRYYITPRSKKNNYYAGLRYILGINEPAHSSYGFRLGFNRFLNEHIAFNVRAIYSVRPQTANIMLLSFGLQPFMNGLGRSQWRSGISAFNKGDLMIDSDLGGVSVQSNIIRLRFRPKVGLFLSEQTLIGIELSANFSQHLNREVQYTDKGISIAPYLRHYFGNKQSHWRWYAQAGFFFSSSRSEAFSSKRKSLISLVSSRLGTNWFLTPNLAFDMGLGLDYHIWTNVNRSNPWNGSFDGPLPSSGLRVGASIGVQYFLQRGN</sequence>
<protein>
    <recommendedName>
        <fullName evidence="4">Outer membrane protein beta-barrel domain-containing protein</fullName>
    </recommendedName>
</protein>
<dbReference type="RefSeq" id="WP_044225823.1">
    <property type="nucleotide sequence ID" value="NZ_JBKAGJ010000013.1"/>
</dbReference>
<gene>
    <name evidence="2" type="ORF">IX84_22890</name>
</gene>
<dbReference type="Proteomes" id="UP000029736">
    <property type="component" value="Unassembled WGS sequence"/>
</dbReference>
<comment type="caution">
    <text evidence="2">The sequence shown here is derived from an EMBL/GenBank/DDBJ whole genome shotgun (WGS) entry which is preliminary data.</text>
</comment>
<reference evidence="2 3" key="1">
    <citation type="journal article" date="2014" name="Int. J. Syst. Evol. Microbiol.">
        <title>Phaeodactylibacter xiamenensis gen. nov., sp. nov., a member of the family Saprospiraceae isolated from the marine alga Phaeodactylum tricornutum.</title>
        <authorList>
            <person name="Chen Z.Jr."/>
            <person name="Lei X."/>
            <person name="Lai Q."/>
            <person name="Li Y."/>
            <person name="Zhang B."/>
            <person name="Zhang J."/>
            <person name="Zhang H."/>
            <person name="Yang L."/>
            <person name="Zheng W."/>
            <person name="Tian Y."/>
            <person name="Yu Z."/>
            <person name="Xu H.Jr."/>
            <person name="Zheng T."/>
        </authorList>
    </citation>
    <scope>NUCLEOTIDE SEQUENCE [LARGE SCALE GENOMIC DNA]</scope>
    <source>
        <strain evidence="2 3">KD52</strain>
    </source>
</reference>
<evidence type="ECO:0000256" key="1">
    <source>
        <dbReference type="SAM" id="SignalP"/>
    </source>
</evidence>
<feature type="chain" id="PRO_5001947547" description="Outer membrane protein beta-barrel domain-containing protein" evidence="1">
    <location>
        <begin position="20"/>
        <end position="349"/>
    </location>
</feature>
<keyword evidence="1" id="KW-0732">Signal</keyword>
<organism evidence="2 3">
    <name type="scientific">Phaeodactylibacter xiamenensis</name>
    <dbReference type="NCBI Taxonomy" id="1524460"/>
    <lineage>
        <taxon>Bacteria</taxon>
        <taxon>Pseudomonadati</taxon>
        <taxon>Bacteroidota</taxon>
        <taxon>Saprospiria</taxon>
        <taxon>Saprospirales</taxon>
        <taxon>Haliscomenobacteraceae</taxon>
        <taxon>Phaeodactylibacter</taxon>
    </lineage>
</organism>
<accession>A0A098S381</accession>